<reference evidence="2" key="1">
    <citation type="submission" date="2019-11" db="EMBL/GenBank/DDBJ databases">
        <title>Complete genome sequence of Corynebacterium kalinowskii 1959, a novel Corynebacterium species isolated from soil of a small paddock in Vilsendorf, Germany.</title>
        <authorList>
            <person name="Schaffert L."/>
            <person name="Ruwe M."/>
            <person name="Milse J."/>
            <person name="Hanuschka K."/>
            <person name="Ortseifen V."/>
            <person name="Droste J."/>
            <person name="Brandt D."/>
            <person name="Schlueter L."/>
            <person name="Kutter Y."/>
            <person name="Vinke S."/>
            <person name="Viehoefer P."/>
            <person name="Jacob L."/>
            <person name="Luebke N.-C."/>
            <person name="Schulte-Berndt E."/>
            <person name="Hain C."/>
            <person name="Linder M."/>
            <person name="Schmidt P."/>
            <person name="Wollenschlaeger L."/>
            <person name="Luttermann T."/>
            <person name="Thieme E."/>
            <person name="Hassa J."/>
            <person name="Haak M."/>
            <person name="Wittchen M."/>
            <person name="Mentz A."/>
            <person name="Persicke M."/>
            <person name="Busche T."/>
            <person name="Ruckert C."/>
        </authorList>
    </citation>
    <scope>NUCLEOTIDE SEQUENCE [LARGE SCALE GENOMIC DNA]</scope>
    <source>
        <strain evidence="2">1959</strain>
    </source>
</reference>
<gene>
    <name evidence="1" type="ORF">CKALI_03825</name>
</gene>
<dbReference type="InterPro" id="IPR050155">
    <property type="entry name" value="HAD-like_hydrolase_sf"/>
</dbReference>
<protein>
    <submittedName>
        <fullName evidence="1">5'-nucleotidase</fullName>
        <ecNumber evidence="1">3.1.3.5</ecNumber>
    </submittedName>
</protein>
<dbReference type="InterPro" id="IPR023198">
    <property type="entry name" value="PGP-like_dom2"/>
</dbReference>
<dbReference type="Pfam" id="PF13419">
    <property type="entry name" value="HAD_2"/>
    <property type="match status" value="1"/>
</dbReference>
<keyword evidence="2" id="KW-1185">Reference proteome</keyword>
<keyword evidence="1" id="KW-0378">Hydrolase</keyword>
<dbReference type="RefSeq" id="WP_156192026.1">
    <property type="nucleotide sequence ID" value="NZ_CP046452.1"/>
</dbReference>
<dbReference type="KEGG" id="ckw:CKALI_03825"/>
<evidence type="ECO:0000313" key="2">
    <source>
        <dbReference type="Proteomes" id="UP000427071"/>
    </source>
</evidence>
<dbReference type="SFLD" id="SFLDG01129">
    <property type="entry name" value="C1.5:_HAD__Beta-PGM__Phosphata"/>
    <property type="match status" value="1"/>
</dbReference>
<sequence>MNTLLIDVDGTLVDSFPGIRASFIYALEQADWPIPSEERISQIAGPPMIDTLLSLGMEPGLAYMTLAHYLDHYGHTGWKMSSPFAGMHEFLSWAKDHGYRLCTATSKGEYFAEQALRHHGFWDFFDFMGAAQEDGERKSKAAVIAHVLDSMQLRGQEQAILMVGDRIHDIDGAREFGIGTVAVAWGYGTESERTQAAFEAASPAQLESIVDEWSHSH</sequence>
<dbReference type="GO" id="GO:0005829">
    <property type="term" value="C:cytosol"/>
    <property type="evidence" value="ECO:0007669"/>
    <property type="project" value="TreeGrafter"/>
</dbReference>
<dbReference type="InterPro" id="IPR006439">
    <property type="entry name" value="HAD-SF_hydro_IA"/>
</dbReference>
<accession>A0A6B8VRL1</accession>
<dbReference type="EC" id="3.1.3.5" evidence="1"/>
<proteinExistence type="predicted"/>
<dbReference type="EMBL" id="CP046452">
    <property type="protein sequence ID" value="QGU01645.1"/>
    <property type="molecule type" value="Genomic_DNA"/>
</dbReference>
<dbReference type="Proteomes" id="UP000427071">
    <property type="component" value="Chromosome"/>
</dbReference>
<organism evidence="1 2">
    <name type="scientific">Corynebacterium kalinowskii</name>
    <dbReference type="NCBI Taxonomy" id="2675216"/>
    <lineage>
        <taxon>Bacteria</taxon>
        <taxon>Bacillati</taxon>
        <taxon>Actinomycetota</taxon>
        <taxon>Actinomycetes</taxon>
        <taxon>Mycobacteriales</taxon>
        <taxon>Corynebacteriaceae</taxon>
        <taxon>Corynebacterium</taxon>
    </lineage>
</organism>
<dbReference type="AlphaFoldDB" id="A0A6B8VRL1"/>
<dbReference type="PANTHER" id="PTHR43434:SF20">
    <property type="entry name" value="5'-NUCLEOTIDASE"/>
    <property type="match status" value="1"/>
</dbReference>
<dbReference type="Gene3D" id="1.10.150.240">
    <property type="entry name" value="Putative phosphatase, domain 2"/>
    <property type="match status" value="1"/>
</dbReference>
<dbReference type="SFLD" id="SFLDS00003">
    <property type="entry name" value="Haloacid_Dehalogenase"/>
    <property type="match status" value="1"/>
</dbReference>
<dbReference type="Gene3D" id="3.40.50.1000">
    <property type="entry name" value="HAD superfamily/HAD-like"/>
    <property type="match status" value="1"/>
</dbReference>
<dbReference type="GO" id="GO:0004713">
    <property type="term" value="F:protein tyrosine kinase activity"/>
    <property type="evidence" value="ECO:0007669"/>
    <property type="project" value="TreeGrafter"/>
</dbReference>
<evidence type="ECO:0000313" key="1">
    <source>
        <dbReference type="EMBL" id="QGU01645.1"/>
    </source>
</evidence>
<dbReference type="NCBIfam" id="TIGR01549">
    <property type="entry name" value="HAD-SF-IA-v1"/>
    <property type="match status" value="1"/>
</dbReference>
<dbReference type="InterPro" id="IPR041492">
    <property type="entry name" value="HAD_2"/>
</dbReference>
<dbReference type="InterPro" id="IPR023214">
    <property type="entry name" value="HAD_sf"/>
</dbReference>
<dbReference type="GO" id="GO:0008253">
    <property type="term" value="F:5'-nucleotidase activity"/>
    <property type="evidence" value="ECO:0007669"/>
    <property type="project" value="UniProtKB-EC"/>
</dbReference>
<dbReference type="SUPFAM" id="SSF56784">
    <property type="entry name" value="HAD-like"/>
    <property type="match status" value="1"/>
</dbReference>
<dbReference type="InterPro" id="IPR036412">
    <property type="entry name" value="HAD-like_sf"/>
</dbReference>
<dbReference type="PANTHER" id="PTHR43434">
    <property type="entry name" value="PHOSPHOGLYCOLATE PHOSPHATASE"/>
    <property type="match status" value="1"/>
</dbReference>
<name>A0A6B8VRL1_9CORY</name>